<protein>
    <submittedName>
        <fullName evidence="2">Uncharacterized protein</fullName>
    </submittedName>
</protein>
<feature type="transmembrane region" description="Helical" evidence="1">
    <location>
        <begin position="145"/>
        <end position="166"/>
    </location>
</feature>
<feature type="transmembrane region" description="Helical" evidence="1">
    <location>
        <begin position="9"/>
        <end position="30"/>
    </location>
</feature>
<feature type="transmembrane region" description="Helical" evidence="1">
    <location>
        <begin position="50"/>
        <end position="66"/>
    </location>
</feature>
<accession>A0A3B0ZHV8</accession>
<organism evidence="2">
    <name type="scientific">hydrothermal vent metagenome</name>
    <dbReference type="NCBI Taxonomy" id="652676"/>
    <lineage>
        <taxon>unclassified sequences</taxon>
        <taxon>metagenomes</taxon>
        <taxon>ecological metagenomes</taxon>
    </lineage>
</organism>
<keyword evidence="1" id="KW-0812">Transmembrane</keyword>
<gene>
    <name evidence="2" type="ORF">MNBD_GAMMA16-1040</name>
</gene>
<keyword evidence="1" id="KW-0472">Membrane</keyword>
<feature type="transmembrane region" description="Helical" evidence="1">
    <location>
        <begin position="113"/>
        <end position="133"/>
    </location>
</feature>
<sequence>MTLTSRGSLIAFAATGAVLVVAAVVIAIFMSNDTSAALVREHGPVENLSVGLYLVGVIVFVGLFLSKGLRHYWYIPAVLLALASREASAHRLLLGDQSSKQLFNMSADISLAGRVLVVILAVIVLLALFKLLARHFTQFWKKLAQFDHAAMAVFLALSFAGMSQFFDKFSAKAAEFGIILTPDDKHILWVFEEVTEIGIGAFLIFAIIYARPSRQATHKV</sequence>
<dbReference type="EMBL" id="UOFO01000105">
    <property type="protein sequence ID" value="VAW86897.1"/>
    <property type="molecule type" value="Genomic_DNA"/>
</dbReference>
<evidence type="ECO:0000313" key="2">
    <source>
        <dbReference type="EMBL" id="VAW86897.1"/>
    </source>
</evidence>
<evidence type="ECO:0000256" key="1">
    <source>
        <dbReference type="SAM" id="Phobius"/>
    </source>
</evidence>
<proteinExistence type="predicted"/>
<reference evidence="2" key="1">
    <citation type="submission" date="2018-06" db="EMBL/GenBank/DDBJ databases">
        <authorList>
            <person name="Zhirakovskaya E."/>
        </authorList>
    </citation>
    <scope>NUCLEOTIDE SEQUENCE</scope>
</reference>
<keyword evidence="1" id="KW-1133">Transmembrane helix</keyword>
<feature type="transmembrane region" description="Helical" evidence="1">
    <location>
        <begin position="186"/>
        <end position="210"/>
    </location>
</feature>
<dbReference type="AlphaFoldDB" id="A0A3B0ZHV8"/>
<name>A0A3B0ZHV8_9ZZZZ</name>